<evidence type="ECO:0000256" key="4">
    <source>
        <dbReference type="ARBA" id="ARBA00022679"/>
    </source>
</evidence>
<dbReference type="PANTHER" id="PTHR46383:SF1">
    <property type="entry name" value="ASPARTATE AMINOTRANSFERASE"/>
    <property type="match status" value="1"/>
</dbReference>
<evidence type="ECO:0000313" key="8">
    <source>
        <dbReference type="EMBL" id="PIW66125.1"/>
    </source>
</evidence>
<evidence type="ECO:0000259" key="7">
    <source>
        <dbReference type="Pfam" id="PF00155"/>
    </source>
</evidence>
<evidence type="ECO:0000256" key="6">
    <source>
        <dbReference type="RuleBase" id="RU000481"/>
    </source>
</evidence>
<reference evidence="8 9" key="1">
    <citation type="submission" date="2017-09" db="EMBL/GenBank/DDBJ databases">
        <title>Depth-based differentiation of microbial function through sediment-hosted aquifers and enrichment of novel symbionts in the deep terrestrial subsurface.</title>
        <authorList>
            <person name="Probst A.J."/>
            <person name="Ladd B."/>
            <person name="Jarett J.K."/>
            <person name="Geller-Mcgrath D.E."/>
            <person name="Sieber C.M."/>
            <person name="Emerson J.B."/>
            <person name="Anantharaman K."/>
            <person name="Thomas B.C."/>
            <person name="Malmstrom R."/>
            <person name="Stieglmeier M."/>
            <person name="Klingl A."/>
            <person name="Woyke T."/>
            <person name="Ryan C.M."/>
            <person name="Banfield J.F."/>
        </authorList>
    </citation>
    <scope>NUCLEOTIDE SEQUENCE [LARGE SCALE GENOMIC DNA]</scope>
    <source>
        <strain evidence="8">CG12_big_fil_rev_8_21_14_0_65_43_15</strain>
    </source>
</reference>
<dbReference type="AlphaFoldDB" id="A0A2J0LE49"/>
<dbReference type="PANTHER" id="PTHR46383">
    <property type="entry name" value="ASPARTATE AMINOTRANSFERASE"/>
    <property type="match status" value="1"/>
</dbReference>
<dbReference type="GO" id="GO:0006520">
    <property type="term" value="P:amino acid metabolic process"/>
    <property type="evidence" value="ECO:0007669"/>
    <property type="project" value="InterPro"/>
</dbReference>
<keyword evidence="3 6" id="KW-0032">Aminotransferase</keyword>
<dbReference type="PROSITE" id="PS00105">
    <property type="entry name" value="AA_TRANSFER_CLASS_1"/>
    <property type="match status" value="1"/>
</dbReference>
<dbReference type="InterPro" id="IPR004838">
    <property type="entry name" value="NHTrfase_class1_PyrdxlP-BS"/>
</dbReference>
<dbReference type="FunFam" id="3.40.640.10:FF:000033">
    <property type="entry name" value="Aspartate aminotransferase"/>
    <property type="match status" value="1"/>
</dbReference>
<evidence type="ECO:0000256" key="1">
    <source>
        <dbReference type="ARBA" id="ARBA00001933"/>
    </source>
</evidence>
<gene>
    <name evidence="8" type="ORF">COW11_04980</name>
</gene>
<keyword evidence="4 6" id="KW-0808">Transferase</keyword>
<dbReference type="InterPro" id="IPR015422">
    <property type="entry name" value="PyrdxlP-dep_Trfase_small"/>
</dbReference>
<dbReference type="EMBL" id="PFGP01000112">
    <property type="protein sequence ID" value="PIW66125.1"/>
    <property type="molecule type" value="Genomic_DNA"/>
</dbReference>
<dbReference type="InterPro" id="IPR015421">
    <property type="entry name" value="PyrdxlP-dep_Trfase_major"/>
</dbReference>
<comment type="caution">
    <text evidence="8">The sequence shown here is derived from an EMBL/GenBank/DDBJ whole genome shotgun (WGS) entry which is preliminary data.</text>
</comment>
<accession>A0A2J0LE49</accession>
<dbReference type="SUPFAM" id="SSF53383">
    <property type="entry name" value="PLP-dependent transferases"/>
    <property type="match status" value="1"/>
</dbReference>
<comment type="cofactor">
    <cofactor evidence="1 6">
        <name>pyridoxal 5'-phosphate</name>
        <dbReference type="ChEBI" id="CHEBI:597326"/>
    </cofactor>
</comment>
<dbReference type="Pfam" id="PF00155">
    <property type="entry name" value="Aminotran_1_2"/>
    <property type="match status" value="1"/>
</dbReference>
<dbReference type="InterPro" id="IPR004839">
    <property type="entry name" value="Aminotransferase_I/II_large"/>
</dbReference>
<dbReference type="Proteomes" id="UP000231267">
    <property type="component" value="Unassembled WGS sequence"/>
</dbReference>
<dbReference type="GO" id="GO:0030170">
    <property type="term" value="F:pyridoxal phosphate binding"/>
    <property type="evidence" value="ECO:0007669"/>
    <property type="project" value="InterPro"/>
</dbReference>
<dbReference type="InterPro" id="IPR015424">
    <property type="entry name" value="PyrdxlP-dep_Trfase"/>
</dbReference>
<dbReference type="CDD" id="cd00609">
    <property type="entry name" value="AAT_like"/>
    <property type="match status" value="1"/>
</dbReference>
<feature type="domain" description="Aminotransferase class I/classII large" evidence="7">
    <location>
        <begin position="31"/>
        <end position="380"/>
    </location>
</feature>
<evidence type="ECO:0000313" key="9">
    <source>
        <dbReference type="Proteomes" id="UP000231267"/>
    </source>
</evidence>
<dbReference type="Gene3D" id="3.40.640.10">
    <property type="entry name" value="Type I PLP-dependent aspartate aminotransferase-like (Major domain)"/>
    <property type="match status" value="1"/>
</dbReference>
<sequence>MDLSIRIKRIHPSATLGITARANKMKAEGIDVVSFGAGEPDFPTPQNVSKAGIEAIEKNFTRYTPSTGIVQLKEAIVDKFKKDNNLIYDMSQIVISCGAKHSLYNIFQAICNDNDEVIIPSPYWVSYPEMVVLGGAKPVIVNPDIKNGMKMTPEQLKKAINKKTRAVVINSPSNPTGVVYTGEELKELAKVIMDSEAAIISDEIYEELIYDGLKHISIASFGKDIFDRTFVVNGVSKSYSMTGWRIGYAAGPKDVMAAISNLQDHSTSNPTSISQMAALEALKGSQESVSVMCAEFAKRRDYLCQRFNKMKKLFYIKPQGAFYIFVDISKTGLKSMDFTKALLEDEHVAVIPGEPFGWDNYVRMSFATSMENITKGLDRIEKWLAKQ</sequence>
<protein>
    <recommendedName>
        <fullName evidence="6">Aminotransferase</fullName>
        <ecNumber evidence="6">2.6.1.-</ecNumber>
    </recommendedName>
</protein>
<dbReference type="GO" id="GO:0008483">
    <property type="term" value="F:transaminase activity"/>
    <property type="evidence" value="ECO:0007669"/>
    <property type="project" value="UniProtKB-KW"/>
</dbReference>
<dbReference type="PRINTS" id="PR00753">
    <property type="entry name" value="ACCSYNTHASE"/>
</dbReference>
<dbReference type="EC" id="2.6.1.-" evidence="6"/>
<dbReference type="Gene3D" id="3.90.1150.10">
    <property type="entry name" value="Aspartate Aminotransferase, domain 1"/>
    <property type="match status" value="1"/>
</dbReference>
<name>A0A2J0LE49_9BACT</name>
<keyword evidence="5" id="KW-0663">Pyridoxal phosphate</keyword>
<evidence type="ECO:0000256" key="5">
    <source>
        <dbReference type="ARBA" id="ARBA00022898"/>
    </source>
</evidence>
<organism evidence="8 9">
    <name type="scientific">Candidatus Taenaricola geysiri</name>
    <dbReference type="NCBI Taxonomy" id="1974752"/>
    <lineage>
        <taxon>Bacteria</taxon>
        <taxon>Pseudomonadati</taxon>
        <taxon>Candidatus Omnitrophota</taxon>
        <taxon>Candidatus Taenaricola</taxon>
    </lineage>
</organism>
<proteinExistence type="inferred from homology"/>
<comment type="similarity">
    <text evidence="2 6">Belongs to the class-I pyridoxal-phosphate-dependent aminotransferase family.</text>
</comment>
<evidence type="ECO:0000256" key="3">
    <source>
        <dbReference type="ARBA" id="ARBA00022576"/>
    </source>
</evidence>
<evidence type="ECO:0000256" key="2">
    <source>
        <dbReference type="ARBA" id="ARBA00007441"/>
    </source>
</evidence>
<dbReference type="InterPro" id="IPR050596">
    <property type="entry name" value="AspAT/PAT-like"/>
</dbReference>